<dbReference type="Proteomes" id="UP001164743">
    <property type="component" value="Chromosome 5A"/>
</dbReference>
<evidence type="ECO:0000256" key="2">
    <source>
        <dbReference type="SAM" id="SignalP"/>
    </source>
</evidence>
<accession>A0ABY7CKR8</accession>
<keyword evidence="2" id="KW-0732">Signal</keyword>
<feature type="chain" id="PRO_5047273362" evidence="2">
    <location>
        <begin position="20"/>
        <end position="117"/>
    </location>
</feature>
<keyword evidence="4" id="KW-1185">Reference proteome</keyword>
<proteinExistence type="predicted"/>
<sequence length="117" mass="12558">MLFLQILAITCTIIGPTFSIPTETSAANFASEEANLAASRAEIDHTTFPEIAPNRASTSQATVHEELGLQSSDSASESDGIIEQGKAKELKVHLPEEVDAMITAALKHQKHALRMQS</sequence>
<protein>
    <submittedName>
        <fullName evidence="3">Uncharacterized protein</fullName>
    </submittedName>
</protein>
<organism evidence="3 4">
    <name type="scientific">Puccinia triticina</name>
    <dbReference type="NCBI Taxonomy" id="208348"/>
    <lineage>
        <taxon>Eukaryota</taxon>
        <taxon>Fungi</taxon>
        <taxon>Dikarya</taxon>
        <taxon>Basidiomycota</taxon>
        <taxon>Pucciniomycotina</taxon>
        <taxon>Pucciniomycetes</taxon>
        <taxon>Pucciniales</taxon>
        <taxon>Pucciniaceae</taxon>
        <taxon>Puccinia</taxon>
    </lineage>
</organism>
<feature type="region of interest" description="Disordered" evidence="1">
    <location>
        <begin position="52"/>
        <end position="84"/>
    </location>
</feature>
<evidence type="ECO:0000313" key="4">
    <source>
        <dbReference type="Proteomes" id="UP001164743"/>
    </source>
</evidence>
<reference evidence="3" key="1">
    <citation type="submission" date="2022-10" db="EMBL/GenBank/DDBJ databases">
        <title>Puccinia triticina Genome sequencing and assembly.</title>
        <authorList>
            <person name="Li C."/>
        </authorList>
    </citation>
    <scope>NUCLEOTIDE SEQUENCE</scope>
    <source>
        <strain evidence="3">Pt15</strain>
    </source>
</reference>
<feature type="signal peptide" evidence="2">
    <location>
        <begin position="1"/>
        <end position="19"/>
    </location>
</feature>
<gene>
    <name evidence="3" type="ORF">PtA15_5A631</name>
</gene>
<name>A0ABY7CKR8_9BASI</name>
<evidence type="ECO:0000313" key="3">
    <source>
        <dbReference type="EMBL" id="WAQ85057.1"/>
    </source>
</evidence>
<dbReference type="RefSeq" id="XP_053020612.1">
    <property type="nucleotide sequence ID" value="XM_053169413.1"/>
</dbReference>
<dbReference type="GeneID" id="77810308"/>
<dbReference type="EMBL" id="CP110425">
    <property type="protein sequence ID" value="WAQ85057.1"/>
    <property type="molecule type" value="Genomic_DNA"/>
</dbReference>
<evidence type="ECO:0000256" key="1">
    <source>
        <dbReference type="SAM" id="MobiDB-lite"/>
    </source>
</evidence>